<dbReference type="GeneTree" id="ENSGT00950000182887"/>
<dbReference type="Pfam" id="PF00339">
    <property type="entry name" value="Arrestin_N"/>
    <property type="match status" value="1"/>
</dbReference>
<keyword evidence="16" id="KW-0168">Coated pit</keyword>
<dbReference type="InterPro" id="IPR014753">
    <property type="entry name" value="Arrestin_N"/>
</dbReference>
<dbReference type="InterPro" id="IPR014752">
    <property type="entry name" value="Arrestin-like_C"/>
</dbReference>
<dbReference type="GO" id="GO:0005634">
    <property type="term" value="C:nucleus"/>
    <property type="evidence" value="ECO:0007669"/>
    <property type="project" value="UniProtKB-SubCell"/>
</dbReference>
<evidence type="ECO:0000256" key="3">
    <source>
        <dbReference type="ARBA" id="ARBA00004541"/>
    </source>
</evidence>
<keyword evidence="10" id="KW-0734">Signal transduction inhibitor</keyword>
<keyword evidence="15" id="KW-0804">Transcription</keyword>
<dbReference type="PROSITE" id="PS00295">
    <property type="entry name" value="ARRESTINS"/>
    <property type="match status" value="1"/>
</dbReference>
<dbReference type="Proteomes" id="UP000265100">
    <property type="component" value="Chromosome 14"/>
</dbReference>
<keyword evidence="7" id="KW-1003">Cell membrane</keyword>
<evidence type="ECO:0000256" key="2">
    <source>
        <dbReference type="ARBA" id="ARBA00004236"/>
    </source>
</evidence>
<keyword evidence="8" id="KW-0963">Cytoplasm</keyword>
<protein>
    <recommendedName>
        <fullName evidence="21">Beta-arrestin-1</fullName>
    </recommendedName>
    <alternativeName>
        <fullName evidence="22">Arrestin beta-1</fullName>
    </alternativeName>
</protein>
<dbReference type="GO" id="GO:0007399">
    <property type="term" value="P:nervous system development"/>
    <property type="evidence" value="ECO:0007669"/>
    <property type="project" value="UniProtKB-ARBA"/>
</dbReference>
<evidence type="ECO:0000256" key="6">
    <source>
        <dbReference type="ARBA" id="ARBA00022448"/>
    </source>
</evidence>
<dbReference type="GO" id="GO:0002031">
    <property type="term" value="P:G protein-coupled receptor internalization"/>
    <property type="evidence" value="ECO:0007669"/>
    <property type="project" value="TreeGrafter"/>
</dbReference>
<dbReference type="InterPro" id="IPR017864">
    <property type="entry name" value="Arrestin_CS"/>
</dbReference>
<dbReference type="GO" id="GO:0031410">
    <property type="term" value="C:cytoplasmic vesicle"/>
    <property type="evidence" value="ECO:0007669"/>
    <property type="project" value="UniProtKB-SubCell"/>
</dbReference>
<sequence>MRYSNSVTCALLSVCRVFKKASPNGKLTVYLGKRDFVDHVDRVEPVDGVVLIDPEYLKERKVFVTLTCAFRYGREDLDVLGLTFRKDLFVANIQAFPPVTEEKKTLTRLQERLIKKLGEHAYPFTFEIPLNLPCSVTLQPGPEDTGKACGVDFEVKAFCAENVEEKIHKRNSVRLVIRKVQYAPEKPGPQPTAETTRQFLMSDKPLHLEASLDKEVTPEGQIHSVHPPAASRAHLWSTNGSCSDLPAHIDVVAPSSTFCKVFTLTPFLANNREKRGLALDGKLKHEDTNLASSTLLRDGANKEILGIIVSYKVKVKLVVSRGGLLGDLAASDVSVELPFTLMHPKPLEESFYREGETLPVPADVHRHRKLK</sequence>
<dbReference type="AlphaFoldDB" id="A0AAX7V0N9"/>
<evidence type="ECO:0000259" key="23">
    <source>
        <dbReference type="SMART" id="SM01017"/>
    </source>
</evidence>
<evidence type="ECO:0000256" key="7">
    <source>
        <dbReference type="ARBA" id="ARBA00022475"/>
    </source>
</evidence>
<dbReference type="GO" id="GO:0005905">
    <property type="term" value="C:clathrin-coated pit"/>
    <property type="evidence" value="ECO:0007669"/>
    <property type="project" value="UniProtKB-SubCell"/>
</dbReference>
<dbReference type="GO" id="GO:0015031">
    <property type="term" value="P:protein transport"/>
    <property type="evidence" value="ECO:0007669"/>
    <property type="project" value="UniProtKB-KW"/>
</dbReference>
<evidence type="ECO:0000256" key="11">
    <source>
        <dbReference type="ARBA" id="ARBA00022843"/>
    </source>
</evidence>
<dbReference type="InterPro" id="IPR014756">
    <property type="entry name" value="Ig_E-set"/>
</dbReference>
<dbReference type="InterPro" id="IPR000698">
    <property type="entry name" value="Arrestin"/>
</dbReference>
<name>A0AAX7V0N9_ASTCA</name>
<keyword evidence="9" id="KW-0597">Phosphoprotein</keyword>
<comment type="subcellular location">
    <subcellularLocation>
        <location evidence="2">Cell membrane</location>
    </subcellularLocation>
    <subcellularLocation>
        <location evidence="20">Cell projection</location>
        <location evidence="20">Pseudopodium</location>
    </subcellularLocation>
    <subcellularLocation>
        <location evidence="3">Cytoplasmic vesicle</location>
    </subcellularLocation>
    <subcellularLocation>
        <location evidence="4">Membrane</location>
        <location evidence="4">Clathrin-coated pit</location>
    </subcellularLocation>
    <subcellularLocation>
        <location evidence="1">Nucleus</location>
    </subcellularLocation>
</comment>
<evidence type="ECO:0000256" key="21">
    <source>
        <dbReference type="ARBA" id="ARBA00040111"/>
    </source>
</evidence>
<reference evidence="24" key="3">
    <citation type="submission" date="2025-08" db="UniProtKB">
        <authorList>
            <consortium name="Ensembl"/>
        </authorList>
    </citation>
    <scope>IDENTIFICATION</scope>
</reference>
<evidence type="ECO:0000256" key="13">
    <source>
        <dbReference type="ARBA" id="ARBA00023015"/>
    </source>
</evidence>
<feature type="domain" description="Arrestin C-terminal-like" evidence="23">
    <location>
        <begin position="202"/>
        <end position="346"/>
    </location>
</feature>
<reference evidence="25" key="2">
    <citation type="submission" date="2023-03" db="EMBL/GenBank/DDBJ databases">
        <authorList>
            <consortium name="Wellcome Sanger Institute Data Sharing"/>
        </authorList>
    </citation>
    <scope>NUCLEOTIDE SEQUENCE [LARGE SCALE GENOMIC DNA]</scope>
</reference>
<evidence type="ECO:0000256" key="8">
    <source>
        <dbReference type="ARBA" id="ARBA00022490"/>
    </source>
</evidence>
<evidence type="ECO:0000256" key="14">
    <source>
        <dbReference type="ARBA" id="ARBA00023136"/>
    </source>
</evidence>
<reference evidence="24 25" key="1">
    <citation type="submission" date="2018-05" db="EMBL/GenBank/DDBJ databases">
        <authorList>
            <person name="Datahose"/>
        </authorList>
    </citation>
    <scope>NUCLEOTIDE SEQUENCE</scope>
</reference>
<evidence type="ECO:0000256" key="18">
    <source>
        <dbReference type="ARBA" id="ARBA00023273"/>
    </source>
</evidence>
<evidence type="ECO:0000256" key="19">
    <source>
        <dbReference type="ARBA" id="ARBA00023329"/>
    </source>
</evidence>
<keyword evidence="25" id="KW-1185">Reference proteome</keyword>
<evidence type="ECO:0000256" key="9">
    <source>
        <dbReference type="ARBA" id="ARBA00022553"/>
    </source>
</evidence>
<dbReference type="GO" id="GO:0045746">
    <property type="term" value="P:negative regulation of Notch signaling pathway"/>
    <property type="evidence" value="ECO:0007669"/>
    <property type="project" value="TreeGrafter"/>
</dbReference>
<evidence type="ECO:0000256" key="5">
    <source>
        <dbReference type="ARBA" id="ARBA00005298"/>
    </source>
</evidence>
<dbReference type="PANTHER" id="PTHR11792">
    <property type="entry name" value="ARRESTIN"/>
    <property type="match status" value="1"/>
</dbReference>
<dbReference type="Gene3D" id="2.60.40.640">
    <property type="match status" value="2"/>
</dbReference>
<dbReference type="InterPro" id="IPR011022">
    <property type="entry name" value="Arrestin_C-like"/>
</dbReference>
<dbReference type="GO" id="GO:0007165">
    <property type="term" value="P:signal transduction"/>
    <property type="evidence" value="ECO:0007669"/>
    <property type="project" value="InterPro"/>
</dbReference>
<evidence type="ECO:0000256" key="16">
    <source>
        <dbReference type="ARBA" id="ARBA00023176"/>
    </source>
</evidence>
<dbReference type="GO" id="GO:0005886">
    <property type="term" value="C:plasma membrane"/>
    <property type="evidence" value="ECO:0007669"/>
    <property type="project" value="UniProtKB-SubCell"/>
</dbReference>
<dbReference type="GO" id="GO:0031143">
    <property type="term" value="C:pseudopodium"/>
    <property type="evidence" value="ECO:0007669"/>
    <property type="project" value="UniProtKB-SubCell"/>
</dbReference>
<proteinExistence type="inferred from homology"/>
<dbReference type="PANTHER" id="PTHR11792:SF22">
    <property type="entry name" value="BETA-ARRESTIN-1"/>
    <property type="match status" value="1"/>
</dbReference>
<dbReference type="Ensembl" id="ENSACLT00000077012.1">
    <property type="protein sequence ID" value="ENSACLP00000074627.1"/>
    <property type="gene ID" value="ENSACLG00000010313.2"/>
</dbReference>
<dbReference type="GO" id="GO:0001664">
    <property type="term" value="F:G protein-coupled receptor binding"/>
    <property type="evidence" value="ECO:0007669"/>
    <property type="project" value="TreeGrafter"/>
</dbReference>
<evidence type="ECO:0000256" key="20">
    <source>
        <dbReference type="ARBA" id="ARBA00037818"/>
    </source>
</evidence>
<keyword evidence="13" id="KW-0805">Transcription regulation</keyword>
<dbReference type="FunFam" id="2.60.40.840:FF:000001">
    <property type="entry name" value="beta-arrestin-1 isoform X1"/>
    <property type="match status" value="1"/>
</dbReference>
<organism evidence="24 25">
    <name type="scientific">Astatotilapia calliptera</name>
    <name type="common">Eastern happy</name>
    <name type="synonym">Chromis callipterus</name>
    <dbReference type="NCBI Taxonomy" id="8154"/>
    <lineage>
        <taxon>Eukaryota</taxon>
        <taxon>Metazoa</taxon>
        <taxon>Chordata</taxon>
        <taxon>Craniata</taxon>
        <taxon>Vertebrata</taxon>
        <taxon>Euteleostomi</taxon>
        <taxon>Actinopterygii</taxon>
        <taxon>Neopterygii</taxon>
        <taxon>Teleostei</taxon>
        <taxon>Neoteleostei</taxon>
        <taxon>Acanthomorphata</taxon>
        <taxon>Ovalentaria</taxon>
        <taxon>Cichlomorphae</taxon>
        <taxon>Cichliformes</taxon>
        <taxon>Cichlidae</taxon>
        <taxon>African cichlids</taxon>
        <taxon>Pseudocrenilabrinae</taxon>
        <taxon>Haplochromini</taxon>
        <taxon>Astatotilapia</taxon>
    </lineage>
</organism>
<evidence type="ECO:0000256" key="22">
    <source>
        <dbReference type="ARBA" id="ARBA00042806"/>
    </source>
</evidence>
<dbReference type="InterPro" id="IPR011021">
    <property type="entry name" value="Arrestin-like_N"/>
</dbReference>
<keyword evidence="18" id="KW-0966">Cell projection</keyword>
<evidence type="ECO:0000256" key="17">
    <source>
        <dbReference type="ARBA" id="ARBA00023242"/>
    </source>
</evidence>
<reference evidence="24" key="4">
    <citation type="submission" date="2025-09" db="UniProtKB">
        <authorList>
            <consortium name="Ensembl"/>
        </authorList>
    </citation>
    <scope>IDENTIFICATION</scope>
</reference>
<dbReference type="SMART" id="SM01017">
    <property type="entry name" value="Arrestin_C"/>
    <property type="match status" value="1"/>
</dbReference>
<keyword evidence="19" id="KW-0968">Cytoplasmic vesicle</keyword>
<keyword evidence="12" id="KW-0653">Protein transport</keyword>
<evidence type="ECO:0000256" key="1">
    <source>
        <dbReference type="ARBA" id="ARBA00004123"/>
    </source>
</evidence>
<accession>A0AAX7V0N9</accession>
<dbReference type="Gene3D" id="2.60.40.840">
    <property type="match status" value="1"/>
</dbReference>
<keyword evidence="17" id="KW-0539">Nucleus</keyword>
<keyword evidence="14" id="KW-0472">Membrane</keyword>
<evidence type="ECO:0000256" key="10">
    <source>
        <dbReference type="ARBA" id="ARBA00022700"/>
    </source>
</evidence>
<keyword evidence="11" id="KW-0832">Ubl conjugation</keyword>
<evidence type="ECO:0000256" key="12">
    <source>
        <dbReference type="ARBA" id="ARBA00022927"/>
    </source>
</evidence>
<dbReference type="PRINTS" id="PR00309">
    <property type="entry name" value="ARRESTIN"/>
</dbReference>
<dbReference type="SUPFAM" id="SSF81296">
    <property type="entry name" value="E set domains"/>
    <property type="match status" value="2"/>
</dbReference>
<evidence type="ECO:0000313" key="25">
    <source>
        <dbReference type="Proteomes" id="UP000265100"/>
    </source>
</evidence>
<evidence type="ECO:0000256" key="15">
    <source>
        <dbReference type="ARBA" id="ARBA00023163"/>
    </source>
</evidence>
<keyword evidence="6" id="KW-0813">Transport</keyword>
<comment type="similarity">
    <text evidence="5">Belongs to the arrestin family.</text>
</comment>
<evidence type="ECO:0000313" key="24">
    <source>
        <dbReference type="Ensembl" id="ENSACLP00000074627.1"/>
    </source>
</evidence>
<evidence type="ECO:0000256" key="4">
    <source>
        <dbReference type="ARBA" id="ARBA00004600"/>
    </source>
</evidence>